<keyword evidence="7" id="KW-1185">Reference proteome</keyword>
<dbReference type="Gene3D" id="1.20.120.550">
    <property type="entry name" value="Membrane associated eicosanoid/glutathione metabolism-like domain"/>
    <property type="match status" value="1"/>
</dbReference>
<dbReference type="SUPFAM" id="SSF161084">
    <property type="entry name" value="MAPEG domain-like"/>
    <property type="match status" value="1"/>
</dbReference>
<dbReference type="PANTHER" id="PTHR35371">
    <property type="entry name" value="INNER MEMBRANE PROTEIN"/>
    <property type="match status" value="1"/>
</dbReference>
<dbReference type="STRING" id="1122188.SAMN02745674_02270"/>
<evidence type="ECO:0000313" key="6">
    <source>
        <dbReference type="EMBL" id="SKA16890.1"/>
    </source>
</evidence>
<comment type="subcellular location">
    <subcellularLocation>
        <location evidence="1">Membrane</location>
    </subcellularLocation>
</comment>
<reference evidence="6 7" key="1">
    <citation type="submission" date="2017-02" db="EMBL/GenBank/DDBJ databases">
        <authorList>
            <person name="Peterson S.W."/>
        </authorList>
    </citation>
    <scope>NUCLEOTIDE SEQUENCE [LARGE SCALE GENOMIC DNA]</scope>
    <source>
        <strain evidence="6 7">DSM 21749</strain>
    </source>
</reference>
<dbReference type="AlphaFoldDB" id="A0A1T4RLL4"/>
<name>A0A1T4RLL4_9GAMM</name>
<dbReference type="Proteomes" id="UP000190061">
    <property type="component" value="Unassembled WGS sequence"/>
</dbReference>
<feature type="transmembrane region" description="Helical" evidence="5">
    <location>
        <begin position="56"/>
        <end position="76"/>
    </location>
</feature>
<keyword evidence="4 5" id="KW-0472">Membrane</keyword>
<feature type="transmembrane region" description="Helical" evidence="5">
    <location>
        <begin position="82"/>
        <end position="101"/>
    </location>
</feature>
<organism evidence="6 7">
    <name type="scientific">Lysobacter spongiicola DSM 21749</name>
    <dbReference type="NCBI Taxonomy" id="1122188"/>
    <lineage>
        <taxon>Bacteria</taxon>
        <taxon>Pseudomonadati</taxon>
        <taxon>Pseudomonadota</taxon>
        <taxon>Gammaproteobacteria</taxon>
        <taxon>Lysobacterales</taxon>
        <taxon>Lysobacteraceae</taxon>
        <taxon>Novilysobacter</taxon>
    </lineage>
</organism>
<evidence type="ECO:0000256" key="4">
    <source>
        <dbReference type="ARBA" id="ARBA00023136"/>
    </source>
</evidence>
<feature type="transmembrane region" description="Helical" evidence="5">
    <location>
        <begin position="6"/>
        <end position="24"/>
    </location>
</feature>
<evidence type="ECO:0000256" key="3">
    <source>
        <dbReference type="ARBA" id="ARBA00022989"/>
    </source>
</evidence>
<dbReference type="EMBL" id="FUXP01000009">
    <property type="protein sequence ID" value="SKA16890.1"/>
    <property type="molecule type" value="Genomic_DNA"/>
</dbReference>
<dbReference type="RefSeq" id="WP_078758821.1">
    <property type="nucleotide sequence ID" value="NZ_FUXP01000009.1"/>
</dbReference>
<dbReference type="GO" id="GO:0016020">
    <property type="term" value="C:membrane"/>
    <property type="evidence" value="ECO:0007669"/>
    <property type="project" value="UniProtKB-SubCell"/>
</dbReference>
<keyword evidence="2 5" id="KW-0812">Transmembrane</keyword>
<evidence type="ECO:0000256" key="2">
    <source>
        <dbReference type="ARBA" id="ARBA00022692"/>
    </source>
</evidence>
<dbReference type="PANTHER" id="PTHR35371:SF1">
    <property type="entry name" value="BLR7753 PROTEIN"/>
    <property type="match status" value="1"/>
</dbReference>
<evidence type="ECO:0000256" key="5">
    <source>
        <dbReference type="SAM" id="Phobius"/>
    </source>
</evidence>
<feature type="transmembrane region" description="Helical" evidence="5">
    <location>
        <begin position="110"/>
        <end position="128"/>
    </location>
</feature>
<dbReference type="Pfam" id="PF01124">
    <property type="entry name" value="MAPEG"/>
    <property type="match status" value="1"/>
</dbReference>
<proteinExistence type="predicted"/>
<dbReference type="InterPro" id="IPR023352">
    <property type="entry name" value="MAPEG-like_dom_sf"/>
</dbReference>
<dbReference type="InterPro" id="IPR001129">
    <property type="entry name" value="Membr-assoc_MAPEG"/>
</dbReference>
<accession>A0A1T4RLL4</accession>
<sequence length="137" mass="15182">MTLSTAYWCVLIAALLPYVWTVVAKSSGKRFDNRNPREWLARQDNPRSIRANAAQLNAFEAFPAFAVAVVLAQLAGVAHDRIALLAVVFLVFRVLHGLFYVSNRDKLRSLSWFAALSCVLTLLVQAALNVDRVLPLG</sequence>
<protein>
    <submittedName>
        <fullName evidence="6">Uncharacterized conserved protein, MAPEG superfamily</fullName>
    </submittedName>
</protein>
<evidence type="ECO:0000256" key="1">
    <source>
        <dbReference type="ARBA" id="ARBA00004370"/>
    </source>
</evidence>
<evidence type="ECO:0000313" key="7">
    <source>
        <dbReference type="Proteomes" id="UP000190061"/>
    </source>
</evidence>
<gene>
    <name evidence="6" type="ORF">SAMN02745674_02270</name>
</gene>
<keyword evidence="3 5" id="KW-1133">Transmembrane helix</keyword>